<accession>A0A8H5LY59</accession>
<dbReference type="Proteomes" id="UP000559256">
    <property type="component" value="Unassembled WGS sequence"/>
</dbReference>
<evidence type="ECO:0000313" key="4">
    <source>
        <dbReference type="EMBL" id="KAF5373689.1"/>
    </source>
</evidence>
<sequence length="376" mass="41504">MPIHLPFFVDTLNSNLFPVVFSLPDERLFIAANRDAMIYDWKRNVETRLPQIPNGVRVTYPMAGSGLLLPLTHENNYTPEMLLCGGSSIDDTRPSYDISSQEPASAQCSRLVLTERGISEGWKTEEMPQVRTMLDMVQLPTGQIVIVNGAGSGISGYGNVRDQVGKSNSDNPVLTPVLYDPTAPAGQRFSSEGMPTSDIPRMYHSSATLTPGGDIMIAGSNPNLDRSEERYGSEYRVEWLRPWYMGLGRSRPEIISRNSIRLPFGERTCLKVKMRQSLREIQVALMDLGFVTHAVHANSRLVYLEVATGDPHELCVIGPPNGGVYPPGPGWLYVVVDGIPSQGVKVMVGDGKGPHVDHDAIENILRQTRTDKRSDE</sequence>
<dbReference type="Pfam" id="PF07250">
    <property type="entry name" value="Glyoxal_oxid_N"/>
    <property type="match status" value="1"/>
</dbReference>
<dbReference type="CDD" id="cd02851">
    <property type="entry name" value="E_set_GO_C"/>
    <property type="match status" value="1"/>
</dbReference>
<organism evidence="4 5">
    <name type="scientific">Tetrapyrgos nigripes</name>
    <dbReference type="NCBI Taxonomy" id="182062"/>
    <lineage>
        <taxon>Eukaryota</taxon>
        <taxon>Fungi</taxon>
        <taxon>Dikarya</taxon>
        <taxon>Basidiomycota</taxon>
        <taxon>Agaricomycotina</taxon>
        <taxon>Agaricomycetes</taxon>
        <taxon>Agaricomycetidae</taxon>
        <taxon>Agaricales</taxon>
        <taxon>Marasmiineae</taxon>
        <taxon>Marasmiaceae</taxon>
        <taxon>Tetrapyrgos</taxon>
    </lineage>
</organism>
<keyword evidence="1" id="KW-0732">Signal</keyword>
<dbReference type="Pfam" id="PF09118">
    <property type="entry name" value="GO-like_E_set"/>
    <property type="match status" value="1"/>
</dbReference>
<proteinExistence type="predicted"/>
<dbReference type="SUPFAM" id="SSF50965">
    <property type="entry name" value="Galactose oxidase, central domain"/>
    <property type="match status" value="1"/>
</dbReference>
<gene>
    <name evidence="4" type="ORF">D9758_000766</name>
</gene>
<keyword evidence="5" id="KW-1185">Reference proteome</keyword>
<protein>
    <submittedName>
        <fullName evidence="4">Uncharacterized protein</fullName>
    </submittedName>
</protein>
<dbReference type="Gene3D" id="2.60.40.10">
    <property type="entry name" value="Immunoglobulins"/>
    <property type="match status" value="1"/>
</dbReference>
<comment type="caution">
    <text evidence="4">The sequence shown here is derived from an EMBL/GenBank/DDBJ whole genome shotgun (WGS) entry which is preliminary data.</text>
</comment>
<dbReference type="PANTHER" id="PTHR32208">
    <property type="entry name" value="SECRETED PROTEIN-RELATED"/>
    <property type="match status" value="1"/>
</dbReference>
<dbReference type="InterPro" id="IPR009880">
    <property type="entry name" value="Glyoxal_oxidase_N"/>
</dbReference>
<evidence type="ECO:0000259" key="2">
    <source>
        <dbReference type="Pfam" id="PF07250"/>
    </source>
</evidence>
<feature type="domain" description="Glyoxal oxidase N-terminal" evidence="2">
    <location>
        <begin position="8"/>
        <end position="244"/>
    </location>
</feature>
<dbReference type="InterPro" id="IPR014756">
    <property type="entry name" value="Ig_E-set"/>
</dbReference>
<feature type="domain" description="Galactose oxidase-like Early set" evidence="3">
    <location>
        <begin position="251"/>
        <end position="348"/>
    </location>
</feature>
<dbReference type="PANTHER" id="PTHR32208:SF96">
    <property type="entry name" value="GLYOXAL OXIDASE"/>
    <property type="match status" value="1"/>
</dbReference>
<dbReference type="InterPro" id="IPR015202">
    <property type="entry name" value="GO-like_E_set"/>
</dbReference>
<dbReference type="InterPro" id="IPR037293">
    <property type="entry name" value="Gal_Oxidase_central_sf"/>
</dbReference>
<evidence type="ECO:0000259" key="3">
    <source>
        <dbReference type="Pfam" id="PF09118"/>
    </source>
</evidence>
<dbReference type="Gene3D" id="2.130.10.80">
    <property type="entry name" value="Galactose oxidase/kelch, beta-propeller"/>
    <property type="match status" value="1"/>
</dbReference>
<name>A0A8H5LY59_9AGAR</name>
<dbReference type="AlphaFoldDB" id="A0A8H5LY59"/>
<evidence type="ECO:0000313" key="5">
    <source>
        <dbReference type="Proteomes" id="UP000559256"/>
    </source>
</evidence>
<dbReference type="SUPFAM" id="SSF81296">
    <property type="entry name" value="E set domains"/>
    <property type="match status" value="1"/>
</dbReference>
<dbReference type="InterPro" id="IPR013783">
    <property type="entry name" value="Ig-like_fold"/>
</dbReference>
<reference evidence="4 5" key="1">
    <citation type="journal article" date="2020" name="ISME J.">
        <title>Uncovering the hidden diversity of litter-decomposition mechanisms in mushroom-forming fungi.</title>
        <authorList>
            <person name="Floudas D."/>
            <person name="Bentzer J."/>
            <person name="Ahren D."/>
            <person name="Johansson T."/>
            <person name="Persson P."/>
            <person name="Tunlid A."/>
        </authorList>
    </citation>
    <scope>NUCLEOTIDE SEQUENCE [LARGE SCALE GENOMIC DNA]</scope>
    <source>
        <strain evidence="4 5">CBS 291.85</strain>
    </source>
</reference>
<evidence type="ECO:0000256" key="1">
    <source>
        <dbReference type="ARBA" id="ARBA00022729"/>
    </source>
</evidence>
<dbReference type="OrthoDB" id="2019572at2759"/>
<dbReference type="InterPro" id="IPR011043">
    <property type="entry name" value="Gal_Oxase/kelch_b-propeller"/>
</dbReference>
<dbReference type="EMBL" id="JAACJM010000003">
    <property type="protein sequence ID" value="KAF5373689.1"/>
    <property type="molecule type" value="Genomic_DNA"/>
</dbReference>